<dbReference type="PANTHER" id="PTHR34040">
    <property type="entry name" value="FLAGELLAR BIOSYNTHETIC PROTEIN FLIQ"/>
    <property type="match status" value="1"/>
</dbReference>
<evidence type="ECO:0000256" key="4">
    <source>
        <dbReference type="ARBA" id="ARBA00022692"/>
    </source>
</evidence>
<evidence type="ECO:0000256" key="1">
    <source>
        <dbReference type="ARBA" id="ARBA00004651"/>
    </source>
</evidence>
<keyword evidence="3" id="KW-1003">Cell membrane</keyword>
<keyword evidence="6 7" id="KW-0472">Membrane</keyword>
<keyword evidence="5 7" id="KW-1133">Transmembrane helix</keyword>
<dbReference type="PANTHER" id="PTHR34040:SF2">
    <property type="entry name" value="FLAGELLAR BIOSYNTHETIC PROTEIN FLIQ"/>
    <property type="match status" value="1"/>
</dbReference>
<evidence type="ECO:0000256" key="5">
    <source>
        <dbReference type="ARBA" id="ARBA00022989"/>
    </source>
</evidence>
<dbReference type="GO" id="GO:0009306">
    <property type="term" value="P:protein secretion"/>
    <property type="evidence" value="ECO:0007669"/>
    <property type="project" value="InterPro"/>
</dbReference>
<evidence type="ECO:0000313" key="9">
    <source>
        <dbReference type="Proteomes" id="UP000234857"/>
    </source>
</evidence>
<keyword evidence="4 7" id="KW-0812">Transmembrane</keyword>
<evidence type="ECO:0000313" key="8">
    <source>
        <dbReference type="EMBL" id="PLX19588.1"/>
    </source>
</evidence>
<evidence type="ECO:0000256" key="3">
    <source>
        <dbReference type="ARBA" id="ARBA00022475"/>
    </source>
</evidence>
<comment type="similarity">
    <text evidence="2">Belongs to the FliQ/MopD/SpaQ family.</text>
</comment>
<proteinExistence type="inferred from homology"/>
<feature type="transmembrane region" description="Helical" evidence="7">
    <location>
        <begin position="45"/>
        <end position="64"/>
    </location>
</feature>
<dbReference type="AlphaFoldDB" id="A0A2N5ZLL7"/>
<organism evidence="8 9">
    <name type="scientific">Muiribacterium halophilum</name>
    <dbReference type="NCBI Taxonomy" id="2053465"/>
    <lineage>
        <taxon>Bacteria</taxon>
        <taxon>Candidatus Muiribacteriota</taxon>
        <taxon>Candidatus Muiribacteriia</taxon>
        <taxon>Candidatus Muiribacteriales</taxon>
        <taxon>Candidatus Muiribacteriaceae</taxon>
        <taxon>Candidatus Muiribacterium</taxon>
    </lineage>
</organism>
<reference evidence="8 9" key="1">
    <citation type="submission" date="2017-11" db="EMBL/GenBank/DDBJ databases">
        <title>Genome-resolved metagenomics identifies genetic mobility, metabolic interactions, and unexpected diversity in perchlorate-reducing communities.</title>
        <authorList>
            <person name="Barnum T.P."/>
            <person name="Figueroa I.A."/>
            <person name="Carlstrom C.I."/>
            <person name="Lucas L.N."/>
            <person name="Engelbrektson A.L."/>
            <person name="Coates J.D."/>
        </authorList>
    </citation>
    <scope>NUCLEOTIDE SEQUENCE [LARGE SCALE GENOMIC DNA]</scope>
    <source>
        <strain evidence="8">BM706</strain>
    </source>
</reference>
<dbReference type="Proteomes" id="UP000234857">
    <property type="component" value="Unassembled WGS sequence"/>
</dbReference>
<comment type="subcellular location">
    <subcellularLocation>
        <location evidence="1">Cell membrane</location>
        <topology evidence="1">Multi-pass membrane protein</topology>
    </subcellularLocation>
</comment>
<evidence type="ECO:0000256" key="6">
    <source>
        <dbReference type="ARBA" id="ARBA00023136"/>
    </source>
</evidence>
<dbReference type="InterPro" id="IPR002191">
    <property type="entry name" value="Bac_export_3"/>
</dbReference>
<dbReference type="GO" id="GO:0005886">
    <property type="term" value="C:plasma membrane"/>
    <property type="evidence" value="ECO:0007669"/>
    <property type="project" value="UniProtKB-SubCell"/>
</dbReference>
<dbReference type="Pfam" id="PF01313">
    <property type="entry name" value="Bac_export_3"/>
    <property type="match status" value="1"/>
</dbReference>
<evidence type="ECO:0000256" key="2">
    <source>
        <dbReference type="ARBA" id="ARBA00006156"/>
    </source>
</evidence>
<protein>
    <submittedName>
        <fullName evidence="8">EscS/YscS/HrcS family type III secretion system export apparatus protein</fullName>
    </submittedName>
</protein>
<dbReference type="PRINTS" id="PR00952">
    <property type="entry name" value="TYPE3IMQPROT"/>
</dbReference>
<dbReference type="EMBL" id="PKTG01000025">
    <property type="protein sequence ID" value="PLX19588.1"/>
    <property type="molecule type" value="Genomic_DNA"/>
</dbReference>
<comment type="caution">
    <text evidence="8">The sequence shown here is derived from an EMBL/GenBank/DDBJ whole genome shotgun (WGS) entry which is preliminary data.</text>
</comment>
<sequence length="83" mass="9100">MAIATSMMILIAKVAGPMLLLSVVVGITVSLIQTVTSIQEQTLTFIPKITSILVAILIFGPYMLHQILKFTTEIFGNLMMFVE</sequence>
<evidence type="ECO:0000256" key="7">
    <source>
        <dbReference type="SAM" id="Phobius"/>
    </source>
</evidence>
<accession>A0A2N5ZLL7</accession>
<feature type="transmembrane region" description="Helical" evidence="7">
    <location>
        <begin position="7"/>
        <end position="33"/>
    </location>
</feature>
<name>A0A2N5ZLL7_MUIH1</name>
<gene>
    <name evidence="8" type="ORF">C0601_01295</name>
</gene>
<dbReference type="PIRSF" id="PIRSF004669">
    <property type="entry name" value="FliQ"/>
    <property type="match status" value="1"/>
</dbReference>